<name>A0A9Q9DP18_CURCL</name>
<dbReference type="OrthoDB" id="10252740at2759"/>
<dbReference type="Gene3D" id="3.40.50.2300">
    <property type="match status" value="1"/>
</dbReference>
<dbReference type="AlphaFoldDB" id="A0A9Q9DP18"/>
<dbReference type="CDD" id="cd04657">
    <property type="entry name" value="Piwi_ago-like"/>
    <property type="match status" value="1"/>
</dbReference>
<protein>
    <submittedName>
        <fullName evidence="4">Uncharacterized protein</fullName>
    </submittedName>
</protein>
<gene>
    <name evidence="4" type="ORF">yc1106_01351</name>
</gene>
<evidence type="ECO:0000259" key="2">
    <source>
        <dbReference type="PROSITE" id="PS50821"/>
    </source>
</evidence>
<dbReference type="Pfam" id="PF16486">
    <property type="entry name" value="ArgoN"/>
    <property type="match status" value="1"/>
</dbReference>
<dbReference type="SUPFAM" id="SSF53098">
    <property type="entry name" value="Ribonuclease H-like"/>
    <property type="match status" value="1"/>
</dbReference>
<dbReference type="EMBL" id="CP089274">
    <property type="protein sequence ID" value="USP74077.1"/>
    <property type="molecule type" value="Genomic_DNA"/>
</dbReference>
<dbReference type="PROSITE" id="PS50821">
    <property type="entry name" value="PAZ"/>
    <property type="match status" value="1"/>
</dbReference>
<dbReference type="GO" id="GO:0003723">
    <property type="term" value="F:RNA binding"/>
    <property type="evidence" value="ECO:0007669"/>
    <property type="project" value="InterPro"/>
</dbReference>
<evidence type="ECO:0000256" key="1">
    <source>
        <dbReference type="SAM" id="MobiDB-lite"/>
    </source>
</evidence>
<sequence length="1029" mass="113352">MSSSSRGGSDRGRGGGRGGGRGEFGGRGRGDFGGRGGGAPRGDRGGFRGDRGGFRGDRGGFRGDRGGGRGRGGSQIVEIFSNPQPQDQRVLQLENTLHPTAKKTLDLSKLKLSEDYPTRPGYGTRGARIELTANYVELLPSSNMVLYRYDIDVSPEAAGRKRHRIVQLLLETSEMSAYKGQIATDFRSTIVSKVKFTHDDDIIQIQYRSEGEDEPAAGATVFKARVQYTNTLSVGELVNWMNSTNLSQSFEHKSELSQALNIFLNHFAKSANNLATIGSSKSFSLHQNAARGDLGAGLEVIRGFFSSVRIATGRILVNINVSHGAFYHNGPLPGLMEGYGTRNTSALEKFLKLIRVRTTHLKEKRNKANEVIPRIKTIFGLARKDDGHGMEHRPRIKHHGAGAKDVEFWLDGQQSSPAKGKGKAPPQGPSTSGSGRYISVFDFFRTTYNRTLQYPHLPVVNCGNRENPVYLPPEVCVVEPGQSSKAKLDALQTQVMIRYAVRKPWENASSIVKEGISTVGLDANTNVLLRSFGLSITPGLVKVPGRILDNPQVAYKDEANPSKIVYPRHNPGNWNMRKIQFNQGARLKMWKAVLIGLQGRRDPFNRDELFALLQEFHQGLCKIGMMADKPADPERLQLQHTDDPALGTYLKRHAGRVQLLFIILPEANIPLYKRIKTLADRDFGIHNVCAVGTKLAKERGRDQYIANVALKFNLKLGGTNQVIEHKSLGIIGQDKTMVVGIDVTHPAPGSASNAPSISAMVASVDKHLAQWPATLRIQRGRQENVDDLASMLKSRLNLWKTKAGHPSFPENILIYRDGVSEGQYDMVLSQELAQMRRACEQVYPATDTKKGLPRFTVIVCGKRHKTRFYPTRREDADDSGNTKPGTVVDRGVTEARNWDFFLQAHGALQGTARPCHYYVVHDEIFRQAYAKQLPPNFQNVADIVEDLTHNMCYLYGRATKAVSLCPPAYYADLACDRARCYLAHLYDTPAPSAAPSVTGTSAAGGSSAAAPEPGSVEIHPNIRDSMFYI</sequence>
<feature type="region of interest" description="Disordered" evidence="1">
    <location>
        <begin position="1"/>
        <end position="76"/>
    </location>
</feature>
<dbReference type="Pfam" id="PF02170">
    <property type="entry name" value="PAZ"/>
    <property type="match status" value="1"/>
</dbReference>
<dbReference type="PROSITE" id="PS50822">
    <property type="entry name" value="PIWI"/>
    <property type="match status" value="1"/>
</dbReference>
<keyword evidence="5" id="KW-1185">Reference proteome</keyword>
<dbReference type="InterPro" id="IPR003100">
    <property type="entry name" value="PAZ_dom"/>
</dbReference>
<dbReference type="SUPFAM" id="SSF101690">
    <property type="entry name" value="PAZ domain"/>
    <property type="match status" value="1"/>
</dbReference>
<dbReference type="Pfam" id="PF02171">
    <property type="entry name" value="Piwi"/>
    <property type="match status" value="1"/>
</dbReference>
<dbReference type="Pfam" id="PF16488">
    <property type="entry name" value="ArgoL2"/>
    <property type="match status" value="1"/>
</dbReference>
<dbReference type="InterPro" id="IPR036085">
    <property type="entry name" value="PAZ_dom_sf"/>
</dbReference>
<organism evidence="4 5">
    <name type="scientific">Curvularia clavata</name>
    <dbReference type="NCBI Taxonomy" id="95742"/>
    <lineage>
        <taxon>Eukaryota</taxon>
        <taxon>Fungi</taxon>
        <taxon>Dikarya</taxon>
        <taxon>Ascomycota</taxon>
        <taxon>Pezizomycotina</taxon>
        <taxon>Dothideomycetes</taxon>
        <taxon>Pleosporomycetidae</taxon>
        <taxon>Pleosporales</taxon>
        <taxon>Pleosporineae</taxon>
        <taxon>Pleosporaceae</taxon>
        <taxon>Curvularia</taxon>
    </lineage>
</organism>
<dbReference type="SMART" id="SM01163">
    <property type="entry name" value="DUF1785"/>
    <property type="match status" value="1"/>
</dbReference>
<reference evidence="4" key="1">
    <citation type="submission" date="2021-12" db="EMBL/GenBank/DDBJ databases">
        <title>Curvularia clavata genome.</title>
        <authorList>
            <person name="Cao Y."/>
        </authorList>
    </citation>
    <scope>NUCLEOTIDE SEQUENCE</scope>
    <source>
        <strain evidence="4">Yc1106</strain>
    </source>
</reference>
<dbReference type="InterPro" id="IPR045246">
    <property type="entry name" value="Piwi_ago-like"/>
</dbReference>
<dbReference type="InterPro" id="IPR032474">
    <property type="entry name" value="Argonaute_N"/>
</dbReference>
<dbReference type="CDD" id="cd02846">
    <property type="entry name" value="PAZ_argonaute_like"/>
    <property type="match status" value="1"/>
</dbReference>
<dbReference type="InterPro" id="IPR014811">
    <property type="entry name" value="ArgoL1"/>
</dbReference>
<dbReference type="Proteomes" id="UP001056012">
    <property type="component" value="Chromosome 1"/>
</dbReference>
<feature type="domain" description="PAZ" evidence="2">
    <location>
        <begin position="377"/>
        <end position="480"/>
    </location>
</feature>
<dbReference type="Gene3D" id="3.30.420.10">
    <property type="entry name" value="Ribonuclease H-like superfamily/Ribonuclease H"/>
    <property type="match status" value="1"/>
</dbReference>
<dbReference type="VEuPathDB" id="FungiDB:yc1106_01351"/>
<dbReference type="InterPro" id="IPR012337">
    <property type="entry name" value="RNaseH-like_sf"/>
</dbReference>
<feature type="region of interest" description="Disordered" evidence="1">
    <location>
        <begin position="414"/>
        <end position="434"/>
    </location>
</feature>
<proteinExistence type="predicted"/>
<feature type="compositionally biased region" description="Basic and acidic residues" evidence="1">
    <location>
        <begin position="41"/>
        <end position="67"/>
    </location>
</feature>
<dbReference type="Gene3D" id="2.170.260.10">
    <property type="entry name" value="paz domain"/>
    <property type="match status" value="1"/>
</dbReference>
<dbReference type="Pfam" id="PF08699">
    <property type="entry name" value="ArgoL1"/>
    <property type="match status" value="1"/>
</dbReference>
<evidence type="ECO:0000313" key="4">
    <source>
        <dbReference type="EMBL" id="USP74077.1"/>
    </source>
</evidence>
<dbReference type="InterPro" id="IPR032472">
    <property type="entry name" value="ArgoL2"/>
</dbReference>
<accession>A0A9Q9DP18</accession>
<dbReference type="InterPro" id="IPR003165">
    <property type="entry name" value="Piwi"/>
</dbReference>
<feature type="region of interest" description="Disordered" evidence="1">
    <location>
        <begin position="996"/>
        <end position="1016"/>
    </location>
</feature>
<evidence type="ECO:0000313" key="5">
    <source>
        <dbReference type="Proteomes" id="UP001056012"/>
    </source>
</evidence>
<dbReference type="SMART" id="SM00950">
    <property type="entry name" value="Piwi"/>
    <property type="match status" value="1"/>
</dbReference>
<dbReference type="InterPro" id="IPR036397">
    <property type="entry name" value="RNaseH_sf"/>
</dbReference>
<evidence type="ECO:0000259" key="3">
    <source>
        <dbReference type="PROSITE" id="PS50822"/>
    </source>
</evidence>
<feature type="domain" description="Piwi" evidence="3">
    <location>
        <begin position="659"/>
        <end position="983"/>
    </location>
</feature>
<dbReference type="PANTHER" id="PTHR22891">
    <property type="entry name" value="EUKARYOTIC TRANSLATION INITIATION FACTOR 2C"/>
    <property type="match status" value="1"/>
</dbReference>